<organism evidence="2 3">
    <name type="scientific">Sphingomonas rustica</name>
    <dbReference type="NCBI Taxonomy" id="3103142"/>
    <lineage>
        <taxon>Bacteria</taxon>
        <taxon>Pseudomonadati</taxon>
        <taxon>Pseudomonadota</taxon>
        <taxon>Alphaproteobacteria</taxon>
        <taxon>Sphingomonadales</taxon>
        <taxon>Sphingomonadaceae</taxon>
        <taxon>Sphingomonas</taxon>
    </lineage>
</organism>
<accession>A0ABV0B8V0</accession>
<evidence type="ECO:0000313" key="3">
    <source>
        <dbReference type="Proteomes" id="UP001427805"/>
    </source>
</evidence>
<keyword evidence="1" id="KW-0732">Signal</keyword>
<dbReference type="EMBL" id="JBDIZK010000007">
    <property type="protein sequence ID" value="MEN3747994.1"/>
    <property type="molecule type" value="Genomic_DNA"/>
</dbReference>
<sequence>MAGSLRQAAVAIAALMLVTGGAAHAQSRDNRGREMMLSMGGGMKGKALKRAKGRATSAWIPRKSGARKYA</sequence>
<reference evidence="2 3" key="1">
    <citation type="submission" date="2024-05" db="EMBL/GenBank/DDBJ databases">
        <title>Sphingomonas sp. HF-S3 16S ribosomal RNA gene Genome sequencing and assembly.</title>
        <authorList>
            <person name="Lee H."/>
        </authorList>
    </citation>
    <scope>NUCLEOTIDE SEQUENCE [LARGE SCALE GENOMIC DNA]</scope>
    <source>
        <strain evidence="2 3">HF-S3</strain>
    </source>
</reference>
<gene>
    <name evidence="2" type="ORF">TPR58_12530</name>
</gene>
<dbReference type="Proteomes" id="UP001427805">
    <property type="component" value="Unassembled WGS sequence"/>
</dbReference>
<dbReference type="RefSeq" id="WP_346247010.1">
    <property type="nucleotide sequence ID" value="NZ_JBDIZK010000007.1"/>
</dbReference>
<feature type="chain" id="PRO_5046788525" evidence="1">
    <location>
        <begin position="26"/>
        <end position="70"/>
    </location>
</feature>
<feature type="signal peptide" evidence="1">
    <location>
        <begin position="1"/>
        <end position="25"/>
    </location>
</feature>
<evidence type="ECO:0000313" key="2">
    <source>
        <dbReference type="EMBL" id="MEN3747994.1"/>
    </source>
</evidence>
<evidence type="ECO:0000256" key="1">
    <source>
        <dbReference type="SAM" id="SignalP"/>
    </source>
</evidence>
<name>A0ABV0B8V0_9SPHN</name>
<protein>
    <submittedName>
        <fullName evidence="2">Uncharacterized protein</fullName>
    </submittedName>
</protein>
<keyword evidence="3" id="KW-1185">Reference proteome</keyword>
<proteinExistence type="predicted"/>
<comment type="caution">
    <text evidence="2">The sequence shown here is derived from an EMBL/GenBank/DDBJ whole genome shotgun (WGS) entry which is preliminary data.</text>
</comment>